<sequence length="242" mass="27588">MNDGEGARPEIVSRDEWLAARTELLAREKEVTRHRDRVNAERRRLPMVRLDKRYVFDGPEGKRSLADLFDGRRQLIVYHFMFDPEWDEGCSGCTGYVDALGDLSMLDVRDTSFVLVSRAPLAKLEGYRARRGWSLPWVSSYGSDFNYDFHVTLDEAVAPVEYNYRDRAELAARNGGEVPEGEGHGLSVFFRDGGDVFHTYSVYARGVEGITDAYSLLDTTPYGRQEDWEDSPPGWPQKPTYG</sequence>
<proteinExistence type="predicted"/>
<evidence type="ECO:0000313" key="2">
    <source>
        <dbReference type="EMBL" id="CAA9239052.1"/>
    </source>
</evidence>
<accession>A0A6J4I0J9</accession>
<reference evidence="2" key="1">
    <citation type="submission" date="2020-02" db="EMBL/GenBank/DDBJ databases">
        <authorList>
            <person name="Meier V. D."/>
        </authorList>
    </citation>
    <scope>NUCLEOTIDE SEQUENCE</scope>
    <source>
        <strain evidence="2">AVDCRST_MAG63</strain>
    </source>
</reference>
<organism evidence="2">
    <name type="scientific">uncultured Armatimonadetes bacterium</name>
    <dbReference type="NCBI Taxonomy" id="157466"/>
    <lineage>
        <taxon>Bacteria</taxon>
        <taxon>Bacillati</taxon>
        <taxon>Armatimonadota</taxon>
        <taxon>environmental samples</taxon>
    </lineage>
</organism>
<name>A0A6J4I0J9_9BACT</name>
<gene>
    <name evidence="2" type="ORF">AVDCRST_MAG63-1338</name>
</gene>
<dbReference type="Pfam" id="PF05988">
    <property type="entry name" value="DUF899"/>
    <property type="match status" value="1"/>
</dbReference>
<protein>
    <submittedName>
        <fullName evidence="2">FIG172199: hypothetical thioredoxin family protein</fullName>
    </submittedName>
</protein>
<evidence type="ECO:0000256" key="1">
    <source>
        <dbReference type="SAM" id="MobiDB-lite"/>
    </source>
</evidence>
<feature type="region of interest" description="Disordered" evidence="1">
    <location>
        <begin position="222"/>
        <end position="242"/>
    </location>
</feature>
<dbReference type="EMBL" id="CADCTO010000180">
    <property type="protein sequence ID" value="CAA9239052.1"/>
    <property type="molecule type" value="Genomic_DNA"/>
</dbReference>
<dbReference type="AlphaFoldDB" id="A0A6J4I0J9"/>
<dbReference type="InterPro" id="IPR010296">
    <property type="entry name" value="DUF899_thioredox"/>
</dbReference>